<evidence type="ECO:0000256" key="3">
    <source>
        <dbReference type="ARBA" id="ARBA00022448"/>
    </source>
</evidence>
<evidence type="ECO:0000256" key="5">
    <source>
        <dbReference type="ARBA" id="ARBA00022989"/>
    </source>
</evidence>
<dbReference type="Pfam" id="PF00230">
    <property type="entry name" value="MIP"/>
    <property type="match status" value="1"/>
</dbReference>
<dbReference type="GO" id="GO:0015254">
    <property type="term" value="F:glycerol channel activity"/>
    <property type="evidence" value="ECO:0007669"/>
    <property type="project" value="TreeGrafter"/>
</dbReference>
<dbReference type="AlphaFoldDB" id="M2W0W1"/>
<dbReference type="Proteomes" id="UP000030680">
    <property type="component" value="Unassembled WGS sequence"/>
</dbReference>
<dbReference type="OrthoDB" id="3222at2759"/>
<dbReference type="RefSeq" id="XP_005705771.1">
    <property type="nucleotide sequence ID" value="XM_005705714.1"/>
</dbReference>
<evidence type="ECO:0000256" key="1">
    <source>
        <dbReference type="ARBA" id="ARBA00004141"/>
    </source>
</evidence>
<dbReference type="EMBL" id="KB454510">
    <property type="protein sequence ID" value="EME29251.1"/>
    <property type="molecule type" value="Genomic_DNA"/>
</dbReference>
<keyword evidence="6 8" id="KW-0472">Membrane</keyword>
<sequence>MSNVAHHGVIEMEDGKHRISRERSIFLLVPPAQHQVIRREIRQLIPELIGEFLGMWYIMATATAITCMMLFYSPSPFLPGFLGLALPWGFAFTFMVFSVGAISGGHFNFSVTLAFACFRGFPKWKALPYFVAQVLGGTCGTLNMWFTYYPVGYQIAAGKPLSEATTVTAAFFNNADLSEYTTIHSFGIQAFYTAFLLFVIFAITDPYNPLAPGANMFPVIVGFLVMQLGCSLGMINQFTINPSRDLSARIAGAMLGMGKTALPGPGGMLWANQIGSMLGGISGGFVYEALVRPFMPRVEELGPTPFMIQWEKFYNWIRGRKGESIYRTNQNGIASASQDDQIQVSETFEQKRYIHEEDKFASNVQHVPD</sequence>
<feature type="transmembrane region" description="Helical" evidence="8">
    <location>
        <begin position="48"/>
        <end position="72"/>
    </location>
</feature>
<keyword evidence="3 7" id="KW-0813">Transport</keyword>
<dbReference type="SUPFAM" id="SSF81338">
    <property type="entry name" value="Aquaporin-like"/>
    <property type="match status" value="1"/>
</dbReference>
<accession>M2W0W1</accession>
<feature type="transmembrane region" description="Helical" evidence="8">
    <location>
        <begin position="186"/>
        <end position="204"/>
    </location>
</feature>
<evidence type="ECO:0000256" key="2">
    <source>
        <dbReference type="ARBA" id="ARBA00006175"/>
    </source>
</evidence>
<reference evidence="10" key="1">
    <citation type="journal article" date="2013" name="Science">
        <title>Gene transfer from bacteria and archaea facilitated evolution of an extremophilic eukaryote.</title>
        <authorList>
            <person name="Schonknecht G."/>
            <person name="Chen W.H."/>
            <person name="Ternes C.M."/>
            <person name="Barbier G.G."/>
            <person name="Shrestha R.P."/>
            <person name="Stanke M."/>
            <person name="Brautigam A."/>
            <person name="Baker B.J."/>
            <person name="Banfield J.F."/>
            <person name="Garavito R.M."/>
            <person name="Carr K."/>
            <person name="Wilkerson C."/>
            <person name="Rensing S.A."/>
            <person name="Gagneul D."/>
            <person name="Dickenson N.E."/>
            <person name="Oesterhelt C."/>
            <person name="Lercher M.J."/>
            <person name="Weber A.P."/>
        </authorList>
    </citation>
    <scope>NUCLEOTIDE SEQUENCE [LARGE SCALE GENOMIC DNA]</scope>
    <source>
        <strain evidence="10">074W</strain>
    </source>
</reference>
<dbReference type="Gene3D" id="1.20.1080.10">
    <property type="entry name" value="Glycerol uptake facilitator protein"/>
    <property type="match status" value="1"/>
</dbReference>
<proteinExistence type="inferred from homology"/>
<feature type="transmembrane region" description="Helical" evidence="8">
    <location>
        <begin position="127"/>
        <end position="146"/>
    </location>
</feature>
<evidence type="ECO:0000313" key="10">
    <source>
        <dbReference type="Proteomes" id="UP000030680"/>
    </source>
</evidence>
<feature type="transmembrane region" description="Helical" evidence="8">
    <location>
        <begin position="216"/>
        <end position="235"/>
    </location>
</feature>
<dbReference type="InterPro" id="IPR023271">
    <property type="entry name" value="Aquaporin-like"/>
</dbReference>
<dbReference type="PRINTS" id="PR00783">
    <property type="entry name" value="MINTRINSICP"/>
</dbReference>
<dbReference type="Gramene" id="EME29251">
    <property type="protein sequence ID" value="EME29251"/>
    <property type="gene ID" value="Gasu_32620"/>
</dbReference>
<evidence type="ECO:0000313" key="9">
    <source>
        <dbReference type="EMBL" id="EME29251.1"/>
    </source>
</evidence>
<evidence type="ECO:0000256" key="6">
    <source>
        <dbReference type="ARBA" id="ARBA00023136"/>
    </source>
</evidence>
<dbReference type="GeneID" id="17088062"/>
<name>M2W0W1_GALSU</name>
<organism evidence="9 10">
    <name type="scientific">Galdieria sulphuraria</name>
    <name type="common">Red alga</name>
    <dbReference type="NCBI Taxonomy" id="130081"/>
    <lineage>
        <taxon>Eukaryota</taxon>
        <taxon>Rhodophyta</taxon>
        <taxon>Bangiophyceae</taxon>
        <taxon>Galdieriales</taxon>
        <taxon>Galdieriaceae</taxon>
        <taxon>Galdieria</taxon>
    </lineage>
</organism>
<keyword evidence="10" id="KW-1185">Reference proteome</keyword>
<comment type="subcellular location">
    <subcellularLocation>
        <location evidence="1">Membrane</location>
        <topology evidence="1">Multi-pass membrane protein</topology>
    </subcellularLocation>
</comment>
<evidence type="ECO:0000256" key="8">
    <source>
        <dbReference type="SAM" id="Phobius"/>
    </source>
</evidence>
<gene>
    <name evidence="9" type="ORF">Gasu_32620</name>
</gene>
<dbReference type="GO" id="GO:0015250">
    <property type="term" value="F:water channel activity"/>
    <property type="evidence" value="ECO:0007669"/>
    <property type="project" value="TreeGrafter"/>
</dbReference>
<dbReference type="InterPro" id="IPR050363">
    <property type="entry name" value="MIP/Aquaporin"/>
</dbReference>
<dbReference type="STRING" id="130081.M2W0W1"/>
<evidence type="ECO:0000256" key="7">
    <source>
        <dbReference type="RuleBase" id="RU000477"/>
    </source>
</evidence>
<dbReference type="KEGG" id="gsl:Gasu_32620"/>
<dbReference type="GO" id="GO:0005886">
    <property type="term" value="C:plasma membrane"/>
    <property type="evidence" value="ECO:0007669"/>
    <property type="project" value="TreeGrafter"/>
</dbReference>
<evidence type="ECO:0000256" key="4">
    <source>
        <dbReference type="ARBA" id="ARBA00022692"/>
    </source>
</evidence>
<dbReference type="InterPro" id="IPR000425">
    <property type="entry name" value="MIP"/>
</dbReference>
<keyword evidence="4 7" id="KW-0812">Transmembrane</keyword>
<dbReference type="eggNOG" id="KOG0224">
    <property type="taxonomic scope" value="Eukaryota"/>
</dbReference>
<comment type="similarity">
    <text evidence="2 7">Belongs to the MIP/aquaporin (TC 1.A.8) family.</text>
</comment>
<dbReference type="OMA" id="FATFPQP"/>
<keyword evidence="5 8" id="KW-1133">Transmembrane helix</keyword>
<feature type="transmembrane region" description="Helical" evidence="8">
    <location>
        <begin position="92"/>
        <end position="115"/>
    </location>
</feature>
<dbReference type="PANTHER" id="PTHR43829:SF9">
    <property type="entry name" value="AQUAPORIN-9"/>
    <property type="match status" value="1"/>
</dbReference>
<dbReference type="PANTHER" id="PTHR43829">
    <property type="entry name" value="AQUAPORIN OR AQUAGLYCEROPORIN RELATED"/>
    <property type="match status" value="1"/>
</dbReference>
<protein>
    <submittedName>
        <fullName evidence="9">Aquaglyceroporin related protein, MIP family</fullName>
    </submittedName>
</protein>